<evidence type="ECO:0000256" key="5">
    <source>
        <dbReference type="ARBA" id="ARBA00022729"/>
    </source>
</evidence>
<keyword evidence="7" id="KW-0998">Cell outer membrane</keyword>
<evidence type="ECO:0000256" key="2">
    <source>
        <dbReference type="ARBA" id="ARBA00008163"/>
    </source>
</evidence>
<evidence type="ECO:0000313" key="10">
    <source>
        <dbReference type="Proteomes" id="UP001163328"/>
    </source>
</evidence>
<dbReference type="Proteomes" id="UP001163328">
    <property type="component" value="Chromosome"/>
</dbReference>
<dbReference type="SUPFAM" id="SSF56935">
    <property type="entry name" value="Porins"/>
    <property type="match status" value="1"/>
</dbReference>
<comment type="subcellular location">
    <subcellularLocation>
        <location evidence="1">Cell outer membrane</location>
        <topology evidence="1">Multi-pass membrane protein</topology>
    </subcellularLocation>
</comment>
<proteinExistence type="inferred from homology"/>
<dbReference type="Gene3D" id="2.40.160.60">
    <property type="entry name" value="Outer membrane protein transport protein (OMPP1/FadL/TodX)"/>
    <property type="match status" value="1"/>
</dbReference>
<dbReference type="Pfam" id="PF03349">
    <property type="entry name" value="Toluene_X"/>
    <property type="match status" value="1"/>
</dbReference>
<evidence type="ECO:0000256" key="4">
    <source>
        <dbReference type="ARBA" id="ARBA00022692"/>
    </source>
</evidence>
<dbReference type="InterPro" id="IPR005017">
    <property type="entry name" value="OMPP1/FadL/TodX"/>
</dbReference>
<name>A0ABY6LWN1_9FLAO</name>
<evidence type="ECO:0000256" key="6">
    <source>
        <dbReference type="ARBA" id="ARBA00023136"/>
    </source>
</evidence>
<evidence type="ECO:0000313" key="9">
    <source>
        <dbReference type="EMBL" id="UYW00739.1"/>
    </source>
</evidence>
<feature type="signal peptide" evidence="8">
    <location>
        <begin position="1"/>
        <end position="19"/>
    </location>
</feature>
<dbReference type="PANTHER" id="PTHR35093:SF8">
    <property type="entry name" value="OUTER MEMBRANE PROTEIN NMB0088-RELATED"/>
    <property type="match status" value="1"/>
</dbReference>
<feature type="chain" id="PRO_5045386579" evidence="8">
    <location>
        <begin position="20"/>
        <end position="429"/>
    </location>
</feature>
<comment type="similarity">
    <text evidence="2">Belongs to the OmpP1/FadL family.</text>
</comment>
<reference evidence="9" key="1">
    <citation type="submission" date="2021-08" db="EMBL/GenBank/DDBJ databases">
        <title>Flavobacterium sp. strain CC-SYL302.</title>
        <authorList>
            <person name="Lin S.-Y."/>
            <person name="Lee T.-H."/>
            <person name="Young C.-C."/>
        </authorList>
    </citation>
    <scope>NUCLEOTIDE SEQUENCE</scope>
    <source>
        <strain evidence="9">CC-SYL302</strain>
    </source>
</reference>
<keyword evidence="4" id="KW-0812">Transmembrane</keyword>
<evidence type="ECO:0000256" key="1">
    <source>
        <dbReference type="ARBA" id="ARBA00004571"/>
    </source>
</evidence>
<dbReference type="RefSeq" id="WP_264432806.1">
    <property type="nucleotide sequence ID" value="NZ_CP081495.1"/>
</dbReference>
<organism evidence="9 10">
    <name type="scientific">Flavobacterium agricola</name>
    <dbReference type="NCBI Taxonomy" id="2870839"/>
    <lineage>
        <taxon>Bacteria</taxon>
        <taxon>Pseudomonadati</taxon>
        <taxon>Bacteroidota</taxon>
        <taxon>Flavobacteriia</taxon>
        <taxon>Flavobacteriales</taxon>
        <taxon>Flavobacteriaceae</taxon>
        <taxon>Flavobacterium</taxon>
    </lineage>
</organism>
<sequence>MRKLMSLTVAVLTTSSVFAGGYRISMQGQKQLGMGHTGVAVVSSAESTFFNPAGLSFLEGKFNASVGGNYLVSHTKFQSVENNLAYESKNKGTPFSAYASYRVNEWFTAALGVYSPYGSTVKWDQNWAGSHLVNKISLQAIFIQPTIAIKLSDYFSIGGGPIMAVGGVNFNKNLFRGDGVLDENGNHPNVDIKGDGIVQWGYNVGFMLNPTDKLRLGFNYRSEIVMKAKDGKAEFTNIPAFMGGLGYKNGTTKFDASLPLPAEITVGLSYQVTEKLLLAFDYNRTQWAAYDNLTVDFTEMPGAPVNPSNPNVNPRNYKNVNTYRLGAQYVVNPEWTVRAGWYYDESPVQAGYFAPETPRNDSYAFTGGLSYNINSKLSIDASFLYLRFSQINASYDYHPEPVSGGQRSTFGGTYKNSAFSPGIGLSYKI</sequence>
<dbReference type="EMBL" id="CP081495">
    <property type="protein sequence ID" value="UYW00739.1"/>
    <property type="molecule type" value="Genomic_DNA"/>
</dbReference>
<keyword evidence="3" id="KW-1134">Transmembrane beta strand</keyword>
<evidence type="ECO:0000256" key="8">
    <source>
        <dbReference type="SAM" id="SignalP"/>
    </source>
</evidence>
<keyword evidence="5 8" id="KW-0732">Signal</keyword>
<keyword evidence="10" id="KW-1185">Reference proteome</keyword>
<protein>
    <submittedName>
        <fullName evidence="9">Outer membrane protein transport protein</fullName>
    </submittedName>
</protein>
<gene>
    <name evidence="9" type="ORF">K5I29_09430</name>
</gene>
<evidence type="ECO:0000256" key="3">
    <source>
        <dbReference type="ARBA" id="ARBA00022452"/>
    </source>
</evidence>
<keyword evidence="6" id="KW-0472">Membrane</keyword>
<accession>A0ABY6LWN1</accession>
<dbReference type="PANTHER" id="PTHR35093">
    <property type="entry name" value="OUTER MEMBRANE PROTEIN NMB0088-RELATED"/>
    <property type="match status" value="1"/>
</dbReference>
<evidence type="ECO:0000256" key="7">
    <source>
        <dbReference type="ARBA" id="ARBA00023237"/>
    </source>
</evidence>